<reference evidence="2" key="1">
    <citation type="submission" date="2023-03" db="EMBL/GenBank/DDBJ databases">
        <title>Massive genome expansion in bonnet fungi (Mycena s.s.) driven by repeated elements and novel gene families across ecological guilds.</title>
        <authorList>
            <consortium name="Lawrence Berkeley National Laboratory"/>
            <person name="Harder C.B."/>
            <person name="Miyauchi S."/>
            <person name="Viragh M."/>
            <person name="Kuo A."/>
            <person name="Thoen E."/>
            <person name="Andreopoulos B."/>
            <person name="Lu D."/>
            <person name="Skrede I."/>
            <person name="Drula E."/>
            <person name="Henrissat B."/>
            <person name="Morin E."/>
            <person name="Kohler A."/>
            <person name="Barry K."/>
            <person name="LaButti K."/>
            <person name="Morin E."/>
            <person name="Salamov A."/>
            <person name="Lipzen A."/>
            <person name="Mereny Z."/>
            <person name="Hegedus B."/>
            <person name="Baldrian P."/>
            <person name="Stursova M."/>
            <person name="Weitz H."/>
            <person name="Taylor A."/>
            <person name="Grigoriev I.V."/>
            <person name="Nagy L.G."/>
            <person name="Martin F."/>
            <person name="Kauserud H."/>
        </authorList>
    </citation>
    <scope>NUCLEOTIDE SEQUENCE</scope>
    <source>
        <strain evidence="2">9144</strain>
    </source>
</reference>
<keyword evidence="3" id="KW-1185">Reference proteome</keyword>
<evidence type="ECO:0000313" key="3">
    <source>
        <dbReference type="Proteomes" id="UP001219525"/>
    </source>
</evidence>
<keyword evidence="1" id="KW-0732">Signal</keyword>
<evidence type="ECO:0000313" key="2">
    <source>
        <dbReference type="EMBL" id="KAJ7203541.1"/>
    </source>
</evidence>
<organism evidence="2 3">
    <name type="scientific">Mycena pura</name>
    <dbReference type="NCBI Taxonomy" id="153505"/>
    <lineage>
        <taxon>Eukaryota</taxon>
        <taxon>Fungi</taxon>
        <taxon>Dikarya</taxon>
        <taxon>Basidiomycota</taxon>
        <taxon>Agaricomycotina</taxon>
        <taxon>Agaricomycetes</taxon>
        <taxon>Agaricomycetidae</taxon>
        <taxon>Agaricales</taxon>
        <taxon>Marasmiineae</taxon>
        <taxon>Mycenaceae</taxon>
        <taxon>Mycena</taxon>
    </lineage>
</organism>
<comment type="caution">
    <text evidence="2">The sequence shown here is derived from an EMBL/GenBank/DDBJ whole genome shotgun (WGS) entry which is preliminary data.</text>
</comment>
<name>A0AAD6V9L2_9AGAR</name>
<gene>
    <name evidence="2" type="ORF">GGX14DRAFT_398703</name>
</gene>
<proteinExistence type="predicted"/>
<dbReference type="EMBL" id="JARJCW010000050">
    <property type="protein sequence ID" value="KAJ7203541.1"/>
    <property type="molecule type" value="Genomic_DNA"/>
</dbReference>
<feature type="chain" id="PRO_5042093080" evidence="1">
    <location>
        <begin position="17"/>
        <end position="137"/>
    </location>
</feature>
<dbReference type="AlphaFoldDB" id="A0AAD6V9L2"/>
<dbReference type="Proteomes" id="UP001219525">
    <property type="component" value="Unassembled WGS sequence"/>
</dbReference>
<sequence>MQLSFKLFAYVAAAMAINVQVDALGSASSPDVRGETFIQPEPEVFPVGTICSGPSLNGTCLPISISATGSCTSLAGEHFSSLVITRGFGCTFYFLPNCVPEIAFGPVEAPNPNLGGWTGLTGLSVDKNLTCFICNFL</sequence>
<accession>A0AAD6V9L2</accession>
<protein>
    <submittedName>
        <fullName evidence="2">Uncharacterized protein</fullName>
    </submittedName>
</protein>
<evidence type="ECO:0000256" key="1">
    <source>
        <dbReference type="SAM" id="SignalP"/>
    </source>
</evidence>
<feature type="signal peptide" evidence="1">
    <location>
        <begin position="1"/>
        <end position="16"/>
    </location>
</feature>